<feature type="domain" description="Thioredoxin" evidence="1">
    <location>
        <begin position="44"/>
        <end position="164"/>
    </location>
</feature>
<evidence type="ECO:0000259" key="1">
    <source>
        <dbReference type="PROSITE" id="PS51352"/>
    </source>
</evidence>
<name>A0ABP6D9D1_9ACTN</name>
<dbReference type="PROSITE" id="PS51352">
    <property type="entry name" value="THIOREDOXIN_2"/>
    <property type="match status" value="1"/>
</dbReference>
<gene>
    <name evidence="2" type="ORF">GCM10010411_94000</name>
</gene>
<accession>A0ABP6D9D1</accession>
<keyword evidence="3" id="KW-1185">Reference proteome</keyword>
<organism evidence="2 3">
    <name type="scientific">Actinomadura fulvescens</name>
    <dbReference type="NCBI Taxonomy" id="46160"/>
    <lineage>
        <taxon>Bacteria</taxon>
        <taxon>Bacillati</taxon>
        <taxon>Actinomycetota</taxon>
        <taxon>Actinomycetes</taxon>
        <taxon>Streptosporangiales</taxon>
        <taxon>Thermomonosporaceae</taxon>
        <taxon>Actinomadura</taxon>
    </lineage>
</organism>
<protein>
    <recommendedName>
        <fullName evidence="1">Thioredoxin domain-containing protein</fullName>
    </recommendedName>
</protein>
<evidence type="ECO:0000313" key="2">
    <source>
        <dbReference type="EMBL" id="GAA2639052.1"/>
    </source>
</evidence>
<comment type="caution">
    <text evidence="2">The sequence shown here is derived from an EMBL/GenBank/DDBJ whole genome shotgun (WGS) entry which is preliminary data.</text>
</comment>
<proteinExistence type="predicted"/>
<reference evidence="3" key="1">
    <citation type="journal article" date="2019" name="Int. J. Syst. Evol. Microbiol.">
        <title>The Global Catalogue of Microorganisms (GCM) 10K type strain sequencing project: providing services to taxonomists for standard genome sequencing and annotation.</title>
        <authorList>
            <consortium name="The Broad Institute Genomics Platform"/>
            <consortium name="The Broad Institute Genome Sequencing Center for Infectious Disease"/>
            <person name="Wu L."/>
            <person name="Ma J."/>
        </authorList>
    </citation>
    <scope>NUCLEOTIDE SEQUENCE [LARGE SCALE GENOMIC DNA]</scope>
    <source>
        <strain evidence="3">JCM 6833</strain>
    </source>
</reference>
<dbReference type="SUPFAM" id="SSF52833">
    <property type="entry name" value="Thioredoxin-like"/>
    <property type="match status" value="1"/>
</dbReference>
<dbReference type="Proteomes" id="UP001501509">
    <property type="component" value="Unassembled WGS sequence"/>
</dbReference>
<dbReference type="RefSeq" id="WP_344549298.1">
    <property type="nucleotide sequence ID" value="NZ_BAAATD010000027.1"/>
</dbReference>
<dbReference type="Gene3D" id="3.40.30.10">
    <property type="entry name" value="Glutaredoxin"/>
    <property type="match status" value="1"/>
</dbReference>
<dbReference type="InterPro" id="IPR036249">
    <property type="entry name" value="Thioredoxin-like_sf"/>
</dbReference>
<dbReference type="InterPro" id="IPR013766">
    <property type="entry name" value="Thioredoxin_domain"/>
</dbReference>
<dbReference type="EMBL" id="BAAATD010000027">
    <property type="protein sequence ID" value="GAA2639052.1"/>
    <property type="molecule type" value="Genomic_DNA"/>
</dbReference>
<sequence>MDFTTSALILAWAAILVLALAMAGMLRQLHALKGGDSRVDHLGPSIGAAAPALPLPDAVRRNVPVVALFLDLECDSCERTLQVAEELVNEGENRVEFVGLFADDPNDHRSHGVRLVGNATEAFESYQIPVTPFGVVISTEGTVLASTALGAPHEIRDLVSQLFGERSAA</sequence>
<evidence type="ECO:0000313" key="3">
    <source>
        <dbReference type="Proteomes" id="UP001501509"/>
    </source>
</evidence>